<dbReference type="AlphaFoldDB" id="A0A7S3LCG0"/>
<name>A0A7S3LCG0_9STRA</name>
<feature type="compositionally biased region" description="Polar residues" evidence="1">
    <location>
        <begin position="69"/>
        <end position="81"/>
    </location>
</feature>
<protein>
    <submittedName>
        <fullName evidence="2">Uncharacterized protein</fullName>
    </submittedName>
</protein>
<proteinExistence type="predicted"/>
<evidence type="ECO:0000313" key="2">
    <source>
        <dbReference type="EMBL" id="CAE0418954.1"/>
    </source>
</evidence>
<evidence type="ECO:0000256" key="1">
    <source>
        <dbReference type="SAM" id="MobiDB-lite"/>
    </source>
</evidence>
<accession>A0A7S3LCG0</accession>
<organism evidence="2">
    <name type="scientific">Amphora coffeiformis</name>
    <dbReference type="NCBI Taxonomy" id="265554"/>
    <lineage>
        <taxon>Eukaryota</taxon>
        <taxon>Sar</taxon>
        <taxon>Stramenopiles</taxon>
        <taxon>Ochrophyta</taxon>
        <taxon>Bacillariophyta</taxon>
        <taxon>Bacillariophyceae</taxon>
        <taxon>Bacillariophycidae</taxon>
        <taxon>Thalassiophysales</taxon>
        <taxon>Catenulaceae</taxon>
        <taxon>Amphora</taxon>
    </lineage>
</organism>
<dbReference type="EMBL" id="HBIM01021144">
    <property type="protein sequence ID" value="CAE0418954.1"/>
    <property type="molecule type" value="Transcribed_RNA"/>
</dbReference>
<feature type="region of interest" description="Disordered" evidence="1">
    <location>
        <begin position="44"/>
        <end position="105"/>
    </location>
</feature>
<sequence>MASPSQQSLVNNVGVSLLKSRPSVVLNAMVDTMLIKPDLSTSITAQPPRITRRNTSGPANRHVRHASLGGSNISMSMTEPSLSPPSPPRNKHRRCHTTMFDGTLY</sequence>
<reference evidence="2" key="1">
    <citation type="submission" date="2021-01" db="EMBL/GenBank/DDBJ databases">
        <authorList>
            <person name="Corre E."/>
            <person name="Pelletier E."/>
            <person name="Niang G."/>
            <person name="Scheremetjew M."/>
            <person name="Finn R."/>
            <person name="Kale V."/>
            <person name="Holt S."/>
            <person name="Cochrane G."/>
            <person name="Meng A."/>
            <person name="Brown T."/>
            <person name="Cohen L."/>
        </authorList>
    </citation>
    <scope>NUCLEOTIDE SEQUENCE</scope>
    <source>
        <strain evidence="2">CCMP127</strain>
    </source>
</reference>
<gene>
    <name evidence="2" type="ORF">ACOF00016_LOCUS15819</name>
</gene>